<organism evidence="2 3">
    <name type="scientific">Kribbella antiqua</name>
    <dbReference type="NCBI Taxonomy" id="2512217"/>
    <lineage>
        <taxon>Bacteria</taxon>
        <taxon>Bacillati</taxon>
        <taxon>Actinomycetota</taxon>
        <taxon>Actinomycetes</taxon>
        <taxon>Propionibacteriales</taxon>
        <taxon>Kribbellaceae</taxon>
        <taxon>Kribbella</taxon>
    </lineage>
</organism>
<protein>
    <submittedName>
        <fullName evidence="2">Methyltransferase family protein</fullName>
    </submittedName>
</protein>
<dbReference type="GO" id="GO:0008757">
    <property type="term" value="F:S-adenosylmethionine-dependent methyltransferase activity"/>
    <property type="evidence" value="ECO:0007669"/>
    <property type="project" value="InterPro"/>
</dbReference>
<dbReference type="Gene3D" id="3.40.50.150">
    <property type="entry name" value="Vaccinia Virus protein VP39"/>
    <property type="match status" value="1"/>
</dbReference>
<proteinExistence type="predicted"/>
<dbReference type="EMBL" id="SLWR01000014">
    <property type="protein sequence ID" value="TCO42333.1"/>
    <property type="molecule type" value="Genomic_DNA"/>
</dbReference>
<dbReference type="InterPro" id="IPR029063">
    <property type="entry name" value="SAM-dependent_MTases_sf"/>
</dbReference>
<evidence type="ECO:0000313" key="3">
    <source>
        <dbReference type="Proteomes" id="UP000295573"/>
    </source>
</evidence>
<dbReference type="OrthoDB" id="3636702at2"/>
<keyword evidence="3" id="KW-1185">Reference proteome</keyword>
<evidence type="ECO:0000259" key="1">
    <source>
        <dbReference type="Pfam" id="PF08241"/>
    </source>
</evidence>
<feature type="domain" description="Methyltransferase type 11" evidence="1">
    <location>
        <begin position="47"/>
        <end position="138"/>
    </location>
</feature>
<accession>A0A4R2ICN6</accession>
<name>A0A4R2ICN6_9ACTN</name>
<dbReference type="PANTHER" id="PTHR43591">
    <property type="entry name" value="METHYLTRANSFERASE"/>
    <property type="match status" value="1"/>
</dbReference>
<dbReference type="GO" id="GO:0032259">
    <property type="term" value="P:methylation"/>
    <property type="evidence" value="ECO:0007669"/>
    <property type="project" value="UniProtKB-KW"/>
</dbReference>
<gene>
    <name evidence="2" type="ORF">EV646_114157</name>
</gene>
<keyword evidence="2" id="KW-0808">Transferase</keyword>
<keyword evidence="2" id="KW-0489">Methyltransferase</keyword>
<evidence type="ECO:0000313" key="2">
    <source>
        <dbReference type="EMBL" id="TCO42333.1"/>
    </source>
</evidence>
<dbReference type="InterPro" id="IPR013216">
    <property type="entry name" value="Methyltransf_11"/>
</dbReference>
<dbReference type="Proteomes" id="UP000295573">
    <property type="component" value="Unassembled WGS sequence"/>
</dbReference>
<reference evidence="2 3" key="1">
    <citation type="journal article" date="2015" name="Stand. Genomic Sci.">
        <title>Genomic Encyclopedia of Bacterial and Archaeal Type Strains, Phase III: the genomes of soil and plant-associated and newly described type strains.</title>
        <authorList>
            <person name="Whitman W.B."/>
            <person name="Woyke T."/>
            <person name="Klenk H.P."/>
            <person name="Zhou Y."/>
            <person name="Lilburn T.G."/>
            <person name="Beck B.J."/>
            <person name="De Vos P."/>
            <person name="Vandamme P."/>
            <person name="Eisen J.A."/>
            <person name="Garrity G."/>
            <person name="Hugenholtz P."/>
            <person name="Kyrpides N.C."/>
        </authorList>
    </citation>
    <scope>NUCLEOTIDE SEQUENCE [LARGE SCALE GENOMIC DNA]</scope>
    <source>
        <strain evidence="2 3">VKM Ac-2541</strain>
    </source>
</reference>
<comment type="caution">
    <text evidence="2">The sequence shown here is derived from an EMBL/GenBank/DDBJ whole genome shotgun (WGS) entry which is preliminary data.</text>
</comment>
<dbReference type="RefSeq" id="WP_132155834.1">
    <property type="nucleotide sequence ID" value="NZ_SLWR01000014.1"/>
</dbReference>
<dbReference type="CDD" id="cd02440">
    <property type="entry name" value="AdoMet_MTases"/>
    <property type="match status" value="1"/>
</dbReference>
<dbReference type="Pfam" id="PF08241">
    <property type="entry name" value="Methyltransf_11"/>
    <property type="match status" value="1"/>
</dbReference>
<sequence length="238" mass="25475">MSNIHQAGDTSPSLIELLDRADRLPGATALRARSYELLQLAPGSAVVDVGCGAGRAAGEFQCMGHDALGIDSSQGMITTAMNRWPQARFRRGDACRLPLGDSEVAGYRADKVFHELADPARALQEARRVLAPGGRIVLIGQDWDTIAVESDNPFVTRAIVHAQADAQPSPFAARRFRASLLDAGFTDVHLEIHTAALTDPATLPMVLSFAGHARGPLFLTLFRADLVEPITAETEPEG</sequence>
<dbReference type="AlphaFoldDB" id="A0A4R2ICN6"/>
<dbReference type="SUPFAM" id="SSF53335">
    <property type="entry name" value="S-adenosyl-L-methionine-dependent methyltransferases"/>
    <property type="match status" value="1"/>
</dbReference>